<evidence type="ECO:0000313" key="7">
    <source>
        <dbReference type="EMBL" id="SLM18227.1"/>
    </source>
</evidence>
<evidence type="ECO:0000256" key="6">
    <source>
        <dbReference type="SAM" id="Phobius"/>
    </source>
</evidence>
<reference evidence="7" key="1">
    <citation type="submission" date="2017-02" db="EMBL/GenBank/DDBJ databases">
        <authorList>
            <person name="Regsiter A."/>
            <person name="William W."/>
        </authorList>
    </citation>
    <scope>NUCLEOTIDE SEQUENCE</scope>
    <source>
        <strain evidence="7">BdmA 4</strain>
    </source>
</reference>
<dbReference type="CDD" id="cd06579">
    <property type="entry name" value="TM_PBP1_transp_AraH_like"/>
    <property type="match status" value="1"/>
</dbReference>
<protein>
    <submittedName>
        <fullName evidence="7">Ribose transport system permease protein RbsC</fullName>
    </submittedName>
</protein>
<feature type="transmembrane region" description="Helical" evidence="6">
    <location>
        <begin position="207"/>
        <end position="230"/>
    </location>
</feature>
<dbReference type="GO" id="GO:0022857">
    <property type="term" value="F:transmembrane transporter activity"/>
    <property type="evidence" value="ECO:0007669"/>
    <property type="project" value="InterPro"/>
</dbReference>
<accession>A0A3P3XPL8</accession>
<evidence type="ECO:0000256" key="1">
    <source>
        <dbReference type="ARBA" id="ARBA00004651"/>
    </source>
</evidence>
<dbReference type="PANTHER" id="PTHR32196">
    <property type="entry name" value="ABC TRANSPORTER PERMEASE PROTEIN YPHD-RELATED-RELATED"/>
    <property type="match status" value="1"/>
</dbReference>
<feature type="transmembrane region" description="Helical" evidence="6">
    <location>
        <begin position="12"/>
        <end position="33"/>
    </location>
</feature>
<dbReference type="PANTHER" id="PTHR32196:SF72">
    <property type="entry name" value="RIBOSE IMPORT PERMEASE PROTEIN RBSC"/>
    <property type="match status" value="1"/>
</dbReference>
<name>A0A3P3XPL8_9SPIR</name>
<evidence type="ECO:0000256" key="3">
    <source>
        <dbReference type="ARBA" id="ARBA00022692"/>
    </source>
</evidence>
<dbReference type="InterPro" id="IPR001851">
    <property type="entry name" value="ABC_transp_permease"/>
</dbReference>
<feature type="transmembrane region" description="Helical" evidence="6">
    <location>
        <begin position="39"/>
        <end position="60"/>
    </location>
</feature>
<evidence type="ECO:0000256" key="5">
    <source>
        <dbReference type="ARBA" id="ARBA00023136"/>
    </source>
</evidence>
<evidence type="ECO:0000256" key="2">
    <source>
        <dbReference type="ARBA" id="ARBA00022475"/>
    </source>
</evidence>
<organism evidence="7">
    <name type="scientific">uncultured spirochete</name>
    <dbReference type="NCBI Taxonomy" id="156406"/>
    <lineage>
        <taxon>Bacteria</taxon>
        <taxon>Pseudomonadati</taxon>
        <taxon>Spirochaetota</taxon>
        <taxon>Spirochaetia</taxon>
        <taxon>Spirochaetales</taxon>
        <taxon>environmental samples</taxon>
    </lineage>
</organism>
<evidence type="ECO:0000256" key="4">
    <source>
        <dbReference type="ARBA" id="ARBA00022989"/>
    </source>
</evidence>
<dbReference type="GO" id="GO:0005886">
    <property type="term" value="C:plasma membrane"/>
    <property type="evidence" value="ECO:0007669"/>
    <property type="project" value="UniProtKB-SubCell"/>
</dbReference>
<feature type="transmembrane region" description="Helical" evidence="6">
    <location>
        <begin position="118"/>
        <end position="137"/>
    </location>
</feature>
<proteinExistence type="predicted"/>
<dbReference type="Pfam" id="PF02653">
    <property type="entry name" value="BPD_transp_2"/>
    <property type="match status" value="1"/>
</dbReference>
<feature type="transmembrane region" description="Helical" evidence="6">
    <location>
        <begin position="90"/>
        <end position="111"/>
    </location>
</feature>
<feature type="transmembrane region" description="Helical" evidence="6">
    <location>
        <begin position="270"/>
        <end position="291"/>
    </location>
</feature>
<keyword evidence="3 6" id="KW-0812">Transmembrane</keyword>
<comment type="subcellular location">
    <subcellularLocation>
        <location evidence="1">Cell membrane</location>
        <topology evidence="1">Multi-pass membrane protein</topology>
    </subcellularLocation>
</comment>
<keyword evidence="4 6" id="KW-1133">Transmembrane helix</keyword>
<feature type="transmembrane region" description="Helical" evidence="6">
    <location>
        <begin position="157"/>
        <end position="179"/>
    </location>
</feature>
<keyword evidence="2" id="KW-1003">Cell membrane</keyword>
<gene>
    <name evidence="7" type="primary">rbsC</name>
    <name evidence="7" type="ORF">SPIRO4BDMA_40799</name>
</gene>
<dbReference type="EMBL" id="FWDO01000004">
    <property type="protein sequence ID" value="SLM18227.1"/>
    <property type="molecule type" value="Genomic_DNA"/>
</dbReference>
<feature type="transmembrane region" description="Helical" evidence="6">
    <location>
        <begin position="67"/>
        <end position="84"/>
    </location>
</feature>
<sequence length="316" mass="33669">MKQEIKNITQKYGTILTLIILIIVFSIATSTFLEVRNLLNILAHIAMLMIIASGLTVCMVPGDFDMSIGSIASLAGILFTSLVLKKVPMFPSIVMVIIMGAVFGLLAGFLVTKVRVSAFIATLALGQIATGITFMYTRGQAVFGDFNSSFLFLGQGRVFKVIPTQVIIMLIITCALSFFMEKTKAGKYMYAIGGSIRASYLSGIKVNLYRIIGLMISGSLAAFTGCILASRLGSGQPTAGDSYLMDSIAAAYIGMTTIKVSRPNIPGTLIGVLFIGIIDNGLTLIGVSYFFQYIAKGAIIILAVALSSRGSTVVEK</sequence>
<keyword evidence="5 6" id="KW-0472">Membrane</keyword>
<dbReference type="AlphaFoldDB" id="A0A3P3XPL8"/>